<evidence type="ECO:0000313" key="3">
    <source>
        <dbReference type="Proteomes" id="UP000037643"/>
    </source>
</evidence>
<dbReference type="PATRIC" id="fig|543877.4.peg.1420"/>
<evidence type="ECO:0000256" key="1">
    <source>
        <dbReference type="SAM" id="SignalP"/>
    </source>
</evidence>
<feature type="signal peptide" evidence="1">
    <location>
        <begin position="1"/>
        <end position="19"/>
    </location>
</feature>
<keyword evidence="1" id="KW-0732">Signal</keyword>
<dbReference type="Proteomes" id="UP000037643">
    <property type="component" value="Chromosome"/>
</dbReference>
<accession>A0A0G3XA24</accession>
<feature type="chain" id="PRO_5005186279" evidence="1">
    <location>
        <begin position="20"/>
        <end position="289"/>
    </location>
</feature>
<proteinExistence type="predicted"/>
<keyword evidence="3" id="KW-1185">Reference proteome</keyword>
<dbReference type="AlphaFoldDB" id="A0A0G3XA24"/>
<dbReference type="KEGG" id="amx:AM2010_1397"/>
<name>A0A0G3XA24_9SPHN</name>
<dbReference type="EMBL" id="CP011805">
    <property type="protein sequence ID" value="AKM07469.1"/>
    <property type="molecule type" value="Genomic_DNA"/>
</dbReference>
<dbReference type="PROSITE" id="PS51257">
    <property type="entry name" value="PROKAR_LIPOPROTEIN"/>
    <property type="match status" value="1"/>
</dbReference>
<evidence type="ECO:0000313" key="2">
    <source>
        <dbReference type="EMBL" id="AKM07469.1"/>
    </source>
</evidence>
<dbReference type="RefSeq" id="WP_236699431.1">
    <property type="nucleotide sequence ID" value="NZ_CP011805.1"/>
</dbReference>
<protein>
    <submittedName>
        <fullName evidence="2">Glycoside hydrolase</fullName>
    </submittedName>
</protein>
<keyword evidence="2" id="KW-0378">Hydrolase</keyword>
<dbReference type="GO" id="GO:0016787">
    <property type="term" value="F:hydrolase activity"/>
    <property type="evidence" value="ECO:0007669"/>
    <property type="project" value="UniProtKB-KW"/>
</dbReference>
<organism evidence="2 3">
    <name type="scientific">Pelagerythrobacter marensis</name>
    <dbReference type="NCBI Taxonomy" id="543877"/>
    <lineage>
        <taxon>Bacteria</taxon>
        <taxon>Pseudomonadati</taxon>
        <taxon>Pseudomonadota</taxon>
        <taxon>Alphaproteobacteria</taxon>
        <taxon>Sphingomonadales</taxon>
        <taxon>Erythrobacteraceae</taxon>
        <taxon>Pelagerythrobacter</taxon>
    </lineage>
</organism>
<reference evidence="2 3" key="1">
    <citation type="submission" date="2015-06" db="EMBL/GenBank/DDBJ databases">
        <authorList>
            <person name="Kim K.M."/>
        </authorList>
    </citation>
    <scope>NUCLEOTIDE SEQUENCE [LARGE SCALE GENOMIC DNA]</scope>
    <source>
        <strain evidence="2 3">KCTC 22370</strain>
    </source>
</reference>
<gene>
    <name evidence="2" type="ORF">AM2010_1397</name>
</gene>
<sequence length="289" mass="31921" precursor="true">MACRTFALAAIACSLVGCTAGGSAPPAHLGLDPFYSRYRDAGGIAVVSSARVEGDTLVRASRMIDDMLAHRPDLRTALVQRGYRVAIMAESEAITDLPQNAHWTRPTPDDPRLTRCERKHYEQRIGRLSDREYWNARVRGIGGAFTVAAEEDVLGRPASRYYGETILVHEFAHNVLDAIETVDPALYAQVEQAYAAALDEGLWKDEYASTTVQEYWAEGTQFWFNSNRLAVFDGRRILNHTDLAAYDPRLAAVLAQAYGDRHLLAADPFHGHPARVPPGPIPQNTAEVC</sequence>
<dbReference type="STRING" id="543877.AM2010_1397"/>